<dbReference type="RefSeq" id="WP_013597710.1">
    <property type="nucleotide sequence ID" value="NC_015144.1"/>
</dbReference>
<dbReference type="SUPFAM" id="SSF53448">
    <property type="entry name" value="Nucleotide-diphospho-sugar transferases"/>
    <property type="match status" value="1"/>
</dbReference>
<dbReference type="Pfam" id="PF00535">
    <property type="entry name" value="Glycos_transf_2"/>
    <property type="match status" value="1"/>
</dbReference>
<keyword evidence="2 4" id="KW-0808">Transferase</keyword>
<proteinExistence type="predicted"/>
<accession>F0NZQ9</accession>
<dbReference type="AlphaFoldDB" id="F0NZQ9"/>
<evidence type="ECO:0000313" key="5">
    <source>
        <dbReference type="Proteomes" id="UP000008641"/>
    </source>
</evidence>
<dbReference type="Proteomes" id="UP000008641">
    <property type="component" value="Chromosome"/>
</dbReference>
<evidence type="ECO:0000259" key="3">
    <source>
        <dbReference type="Pfam" id="PF00535"/>
    </source>
</evidence>
<evidence type="ECO:0000256" key="2">
    <source>
        <dbReference type="ARBA" id="ARBA00022679"/>
    </source>
</evidence>
<keyword evidence="1" id="KW-0328">Glycosyltransferase</keyword>
<organism evidence="4 5">
    <name type="scientific">Weeksella virosa (strain ATCC 43766 / DSM 16922 / JCM 21250 / CCUG 30538 / CDC 9751 / IAM 14551 / NBRC 16016 / NCTC 11634 / CL345/78)</name>
    <dbReference type="NCBI Taxonomy" id="865938"/>
    <lineage>
        <taxon>Bacteria</taxon>
        <taxon>Pseudomonadati</taxon>
        <taxon>Bacteroidota</taxon>
        <taxon>Flavobacteriia</taxon>
        <taxon>Flavobacteriales</taxon>
        <taxon>Weeksellaceae</taxon>
        <taxon>Weeksella</taxon>
    </lineage>
</organism>
<gene>
    <name evidence="4" type="ordered locus">Weevi_0599</name>
</gene>
<keyword evidence="5" id="KW-1185">Reference proteome</keyword>
<protein>
    <submittedName>
        <fullName evidence="4">Glycosyl transferase family 2</fullName>
    </submittedName>
</protein>
<dbReference type="Gene3D" id="3.90.550.10">
    <property type="entry name" value="Spore Coat Polysaccharide Biosynthesis Protein SpsA, Chain A"/>
    <property type="match status" value="1"/>
</dbReference>
<dbReference type="InterPro" id="IPR029044">
    <property type="entry name" value="Nucleotide-diphossugar_trans"/>
</dbReference>
<reference evidence="5" key="2">
    <citation type="journal article" date="2011" name="Stand. Genomic Sci.">
        <title>Complete genome sequence of Weeksella virosa type strain (9751T).</title>
        <authorList>
            <person name="Lang E."/>
            <person name="Teshima H."/>
            <person name="Lucas S."/>
            <person name="Lapidus A."/>
            <person name="Hammon N."/>
            <person name="Deshpande S."/>
            <person name="Nolan M."/>
            <person name="Cheng J."/>
            <person name="Pitluck S."/>
            <person name="Liolios K."/>
            <person name="Pagani I."/>
            <person name="Mikhailova N."/>
            <person name="Ivanova N."/>
            <person name="Mavromatis K."/>
            <person name="Pati A."/>
            <person name="Tapia R."/>
            <person name="Han C."/>
            <person name="Goodwin L."/>
            <person name="Chen A."/>
            <person name="Palaniappan K."/>
            <person name="Land M."/>
            <person name="Hauser L."/>
            <person name="Chang Y."/>
            <person name="Jeffries C."/>
            <person name="Brambilla E."/>
            <person name="Kopitz M."/>
            <person name="Rohde M."/>
            <person name="Goker M."/>
            <person name="Tindall B."/>
            <person name="Detter J."/>
            <person name="Woyke T."/>
            <person name="Bristow J."/>
            <person name="Eisen J."/>
            <person name="Markowitz V."/>
            <person name="Hugenholtz P."/>
            <person name="Klenk H."/>
            <person name="Kyrpides N."/>
        </authorList>
    </citation>
    <scope>NUCLEOTIDE SEQUENCE [LARGE SCALE GENOMIC DNA]</scope>
    <source>
        <strain evidence="5">ATCC 43766 / DSM 16922 / JCM 21250 / NBRC 16016 / NCTC 11634 / CL345/78</strain>
    </source>
</reference>
<name>F0NZQ9_WEEVC</name>
<evidence type="ECO:0000313" key="4">
    <source>
        <dbReference type="EMBL" id="ADX67318.1"/>
    </source>
</evidence>
<feature type="domain" description="Glycosyltransferase 2-like" evidence="3">
    <location>
        <begin position="8"/>
        <end position="172"/>
    </location>
</feature>
<dbReference type="PANTHER" id="PTHR22916">
    <property type="entry name" value="GLYCOSYLTRANSFERASE"/>
    <property type="match status" value="1"/>
</dbReference>
<dbReference type="GO" id="GO:0016758">
    <property type="term" value="F:hexosyltransferase activity"/>
    <property type="evidence" value="ECO:0007669"/>
    <property type="project" value="UniProtKB-ARBA"/>
</dbReference>
<dbReference type="PANTHER" id="PTHR22916:SF51">
    <property type="entry name" value="GLYCOSYLTRANSFERASE EPSH-RELATED"/>
    <property type="match status" value="1"/>
</dbReference>
<dbReference type="CDD" id="cd00761">
    <property type="entry name" value="Glyco_tranf_GTA_type"/>
    <property type="match status" value="1"/>
</dbReference>
<reference evidence="4 5" key="1">
    <citation type="journal article" date="2011" name="Stand. Genomic Sci.">
        <title>Complete genome sequence of Weeksella virosa type strain (9751).</title>
        <authorList>
            <person name="Lang E."/>
            <person name="Teshima H."/>
            <person name="Lucas S."/>
            <person name="Lapidus A."/>
            <person name="Hammon N."/>
            <person name="Deshpande S."/>
            <person name="Nolan M."/>
            <person name="Cheng J.F."/>
            <person name="Pitluck S."/>
            <person name="Liolios K."/>
            <person name="Pagani I."/>
            <person name="Mikhailova N."/>
            <person name="Ivanova N."/>
            <person name="Mavromatis K."/>
            <person name="Pati A."/>
            <person name="Tapia R."/>
            <person name="Han C."/>
            <person name="Goodwin L."/>
            <person name="Chen A."/>
            <person name="Palaniappan K."/>
            <person name="Land M."/>
            <person name="Hauser L."/>
            <person name="Chang Y.J."/>
            <person name="Jeffries C.D."/>
            <person name="Brambilla E.M."/>
            <person name="Kopitz M."/>
            <person name="Rohde M."/>
            <person name="Goker M."/>
            <person name="Tindall B.J."/>
            <person name="Detter J.C."/>
            <person name="Woyke T."/>
            <person name="Bristow J."/>
            <person name="Eisen J.A."/>
            <person name="Markowitz V."/>
            <person name="Hugenholtz P."/>
            <person name="Klenk H.P."/>
            <person name="Kyrpides N.C."/>
        </authorList>
    </citation>
    <scope>NUCLEOTIDE SEQUENCE [LARGE SCALE GENOMIC DNA]</scope>
    <source>
        <strain evidence="5">ATCC 43766 / DSM 16922 / JCM 21250 / NBRC 16016 / NCTC 11634 / CL345/78</strain>
    </source>
</reference>
<sequence length="329" mass="38749">MKYSTKISVIVPVYNTEKYLRKCLDSLVAQTLREIEIVVVNDGSPDRSQTIIDEFVAKDKRVKSYQKPNGGLSDARNFGIEKATGKYLAFVDSDDFVDAEMMQTLYSFAEKHKAEIAFCDLVKVNEKGEEFRELQQSPQLAEKIVLAEDFTLFGEMSCFACNKIFDRKLFDQHRFALGKHFEDIELIPKLVLDSTTIAKINQPFYKYFEREDSITKTHTEKGFDMFWAIEQVTKYFYESPYAKHKEDLERFQIFQGYYSYLGYVAYIKDRALKSKMIDELAIFLKKYHLEVNKIKHLQRFGKNYIVSLPLKKWLYYQLSFFNLNLLKKI</sequence>
<dbReference type="KEGG" id="wvi:Weevi_0599"/>
<dbReference type="eggNOG" id="COG0463">
    <property type="taxonomic scope" value="Bacteria"/>
</dbReference>
<evidence type="ECO:0000256" key="1">
    <source>
        <dbReference type="ARBA" id="ARBA00022676"/>
    </source>
</evidence>
<dbReference type="EMBL" id="CP002455">
    <property type="protein sequence ID" value="ADX67318.1"/>
    <property type="molecule type" value="Genomic_DNA"/>
</dbReference>
<dbReference type="InterPro" id="IPR001173">
    <property type="entry name" value="Glyco_trans_2-like"/>
</dbReference>
<dbReference type="OrthoDB" id="396512at2"/>
<dbReference type="STRING" id="865938.Weevi_0599"/>
<dbReference type="HOGENOM" id="CLU_025996_25_1_10"/>